<sequence length="128" mass="13549">MNATAQPPTAAEPRQAPPDIDTMRATARRVFAAGLSADDLSADDLDTLVPALRGHVRLLIPEVQQAAERTPTDSVQRHCALACVGDARGKLRLGDGRTPPARVAVAQKLARCVNALCDHYTTLGGGRM</sequence>
<reference evidence="2" key="1">
    <citation type="journal article" date="2014" name="Int. J. Syst. Evol. Microbiol.">
        <title>Complete genome sequence of Corynebacterium casei LMG S-19264T (=DSM 44701T), isolated from a smear-ripened cheese.</title>
        <authorList>
            <consortium name="US DOE Joint Genome Institute (JGI-PGF)"/>
            <person name="Walter F."/>
            <person name="Albersmeier A."/>
            <person name="Kalinowski J."/>
            <person name="Ruckert C."/>
        </authorList>
    </citation>
    <scope>NUCLEOTIDE SEQUENCE</scope>
    <source>
        <strain evidence="2">JCM 5016</strain>
    </source>
</reference>
<feature type="region of interest" description="Disordered" evidence="1">
    <location>
        <begin position="1"/>
        <end position="21"/>
    </location>
</feature>
<evidence type="ECO:0000256" key="1">
    <source>
        <dbReference type="SAM" id="MobiDB-lite"/>
    </source>
</evidence>
<evidence type="ECO:0000313" key="2">
    <source>
        <dbReference type="EMBL" id="GGZ67076.1"/>
    </source>
</evidence>
<gene>
    <name evidence="2" type="ORF">GCM10010389_00200</name>
</gene>
<proteinExistence type="predicted"/>
<dbReference type="InterPro" id="IPR046300">
    <property type="entry name" value="DUF6415"/>
</dbReference>
<organism evidence="2 3">
    <name type="scientific">Streptomyces echinoruber</name>
    <dbReference type="NCBI Taxonomy" id="68898"/>
    <lineage>
        <taxon>Bacteria</taxon>
        <taxon>Bacillati</taxon>
        <taxon>Actinomycetota</taxon>
        <taxon>Actinomycetes</taxon>
        <taxon>Kitasatosporales</taxon>
        <taxon>Streptomycetaceae</taxon>
        <taxon>Streptomyces</taxon>
    </lineage>
</organism>
<dbReference type="AlphaFoldDB" id="A0A918QTP2"/>
<keyword evidence="3" id="KW-1185">Reference proteome</keyword>
<dbReference type="EMBL" id="BMWH01000001">
    <property type="protein sequence ID" value="GGZ67076.1"/>
    <property type="molecule type" value="Genomic_DNA"/>
</dbReference>
<reference evidence="2" key="2">
    <citation type="submission" date="2020-09" db="EMBL/GenBank/DDBJ databases">
        <authorList>
            <person name="Sun Q."/>
            <person name="Ohkuma M."/>
        </authorList>
    </citation>
    <scope>NUCLEOTIDE SEQUENCE</scope>
    <source>
        <strain evidence="2">JCM 5016</strain>
    </source>
</reference>
<protein>
    <submittedName>
        <fullName evidence="2">Uncharacterized protein</fullName>
    </submittedName>
</protein>
<dbReference type="RefSeq" id="WP_229879084.1">
    <property type="nucleotide sequence ID" value="NZ_BMWH01000001.1"/>
</dbReference>
<dbReference type="Pfam" id="PF19979">
    <property type="entry name" value="DUF6415"/>
    <property type="match status" value="1"/>
</dbReference>
<name>A0A918QTP2_9ACTN</name>
<evidence type="ECO:0000313" key="3">
    <source>
        <dbReference type="Proteomes" id="UP000623010"/>
    </source>
</evidence>
<accession>A0A918QTP2</accession>
<dbReference type="Proteomes" id="UP000623010">
    <property type="component" value="Unassembled WGS sequence"/>
</dbReference>
<comment type="caution">
    <text evidence="2">The sequence shown here is derived from an EMBL/GenBank/DDBJ whole genome shotgun (WGS) entry which is preliminary data.</text>
</comment>